<organism evidence="1 2">
    <name type="scientific">Mesoplasma entomophilum</name>
    <dbReference type="NCBI Taxonomy" id="2149"/>
    <lineage>
        <taxon>Bacteria</taxon>
        <taxon>Bacillati</taxon>
        <taxon>Mycoplasmatota</taxon>
        <taxon>Mollicutes</taxon>
        <taxon>Entomoplasmatales</taxon>
        <taxon>Entomoplasmataceae</taxon>
        <taxon>Mesoplasma</taxon>
    </lineage>
</organism>
<name>A0A3S5XYZ6_9MOLU</name>
<sequence length="349" mass="41508">MFQLLKEYVNQNNKKDKSKLNEINDIKPYFTSGSGISSPSFSKDLNEAIIYISNHKTSNINNKYEDIVGIKQIKYFGRANDWKIDQEIYKPTSKNKVMELAFQKEKKFKLHVFIKNKPSHFVYLGEYYINNKMWISDLQNMQYQLLPHFESKKRDNYLRSLAMNDKSNIKSHKTIIVKENLAQNDTSELVEILREIKYAANYNIKAFINNSSKTYDDAIDKIQKYNLIHEEQIRTFSKSFENNKNFIVKEGKFADLVIKDFSKKKIDIYEFKTVHDKNIIGQLTKSIGQLYFYEYLLRKDSDFWQEEYKVTKNIVMIEVEKNITDLNFNTVNNFVVNNSEMNIEWKEAY</sequence>
<dbReference type="AlphaFoldDB" id="A0A3S5XYZ6"/>
<proteinExistence type="predicted"/>
<protein>
    <submittedName>
        <fullName evidence="1">Uncharacterized protein</fullName>
    </submittedName>
</protein>
<dbReference type="RefSeq" id="WP_099651144.1">
    <property type="nucleotide sequence ID" value="NZ_CP024411.1"/>
</dbReference>
<evidence type="ECO:0000313" key="1">
    <source>
        <dbReference type="EMBL" id="ATQ35463.1"/>
    </source>
</evidence>
<reference evidence="1 2" key="1">
    <citation type="submission" date="2017-10" db="EMBL/GenBank/DDBJ databases">
        <title>Complete Genome Sequence of Mesoplasma entomophilum.</title>
        <authorList>
            <person name="Knight T.F."/>
            <person name="Citino T."/>
            <person name="Rubinstein R."/>
            <person name="Neuschaefer Z."/>
        </authorList>
    </citation>
    <scope>NUCLEOTIDE SEQUENCE [LARGE SCALE GENOMIC DNA]</scope>
    <source>
        <strain evidence="1 2">TAC</strain>
    </source>
</reference>
<gene>
    <name evidence="1" type="ORF">CS528_01640</name>
</gene>
<dbReference type="EMBL" id="CP024411">
    <property type="protein sequence ID" value="ATQ35463.1"/>
    <property type="molecule type" value="Genomic_DNA"/>
</dbReference>
<dbReference type="Proteomes" id="UP000232226">
    <property type="component" value="Chromosome"/>
</dbReference>
<dbReference type="KEGG" id="ment:CS528_01640"/>
<accession>A0A3S5XYZ6</accession>
<evidence type="ECO:0000313" key="2">
    <source>
        <dbReference type="Proteomes" id="UP000232226"/>
    </source>
</evidence>
<keyword evidence="2" id="KW-1185">Reference proteome</keyword>